<reference evidence="1 2" key="1">
    <citation type="submission" date="2020-07" db="EMBL/GenBank/DDBJ databases">
        <title>Genomic analyses of the natural microbiome of Caenorhabditis elegans.</title>
        <authorList>
            <person name="Samuel B."/>
        </authorList>
    </citation>
    <scope>NUCLEOTIDE SEQUENCE [LARGE SCALE GENOMIC DNA]</scope>
    <source>
        <strain evidence="1 2">BIGb0408</strain>
    </source>
</reference>
<protein>
    <submittedName>
        <fullName evidence="1">Uncharacterized protein</fullName>
    </submittedName>
</protein>
<name>A0A7Y9XKJ4_9GAMM</name>
<accession>A0A7Y9XKJ4</accession>
<organism evidence="1 2">
    <name type="scientific">Phytopseudomonas flavescens</name>
    <dbReference type="NCBI Taxonomy" id="29435"/>
    <lineage>
        <taxon>Bacteria</taxon>
        <taxon>Pseudomonadati</taxon>
        <taxon>Pseudomonadota</taxon>
        <taxon>Gammaproteobacteria</taxon>
        <taxon>Pseudomonadales</taxon>
        <taxon>Pseudomonadaceae</taxon>
        <taxon>Phytopseudomonas</taxon>
    </lineage>
</organism>
<keyword evidence="2" id="KW-1185">Reference proteome</keyword>
<comment type="caution">
    <text evidence="1">The sequence shown here is derived from an EMBL/GenBank/DDBJ whole genome shotgun (WGS) entry which is preliminary data.</text>
</comment>
<dbReference type="AlphaFoldDB" id="A0A7Y9XKJ4"/>
<dbReference type="EMBL" id="JACBYV010000001">
    <property type="protein sequence ID" value="NYH73063.1"/>
    <property type="molecule type" value="Genomic_DNA"/>
</dbReference>
<evidence type="ECO:0000313" key="2">
    <source>
        <dbReference type="Proteomes" id="UP000578688"/>
    </source>
</evidence>
<dbReference type="RefSeq" id="WP_179538318.1">
    <property type="nucleotide sequence ID" value="NZ_JACBYV010000001.1"/>
</dbReference>
<evidence type="ECO:0000313" key="1">
    <source>
        <dbReference type="EMBL" id="NYH73063.1"/>
    </source>
</evidence>
<dbReference type="PROSITE" id="PS51257">
    <property type="entry name" value="PROKAR_LIPOPROTEIN"/>
    <property type="match status" value="1"/>
</dbReference>
<proteinExistence type="predicted"/>
<dbReference type="Proteomes" id="UP000578688">
    <property type="component" value="Unassembled WGS sequence"/>
</dbReference>
<sequence>MRNVLVGALVAVIIAGCGQIPSVPEYGARSKWNGRSAAEAIEFFGAPDEMKPVGEGQAVLIWSRDTSYWRTRQTGRTTDVQGGVRVNTTYYEDYIQDSGCRVSIFVNKQKTITNLDLSGHNCAGVNVGE</sequence>
<gene>
    <name evidence="1" type="ORF">FHR27_001673</name>
</gene>